<gene>
    <name evidence="2" type="ORF">LAQU0_S11e04170g</name>
</gene>
<keyword evidence="3" id="KW-1185">Reference proteome</keyword>
<name>A0A0N7MM09_9SACH</name>
<evidence type="ECO:0000256" key="1">
    <source>
        <dbReference type="SAM" id="Phobius"/>
    </source>
</evidence>
<dbReference type="OrthoDB" id="4032961at2759"/>
<keyword evidence="1" id="KW-0472">Membrane</keyword>
<feature type="transmembrane region" description="Helical" evidence="1">
    <location>
        <begin position="20"/>
        <end position="41"/>
    </location>
</feature>
<dbReference type="AlphaFoldDB" id="A0A0N7MM09"/>
<keyword evidence="1" id="KW-0812">Transmembrane</keyword>
<dbReference type="Proteomes" id="UP000236544">
    <property type="component" value="Unassembled WGS sequence"/>
</dbReference>
<dbReference type="EMBL" id="LN890568">
    <property type="protein sequence ID" value="CUS23782.1"/>
    <property type="molecule type" value="Genomic_DNA"/>
</dbReference>
<reference evidence="3" key="1">
    <citation type="submission" date="2015-10" db="EMBL/GenBank/DDBJ databases">
        <authorList>
            <person name="Devillers H."/>
        </authorList>
    </citation>
    <scope>NUCLEOTIDE SEQUENCE [LARGE SCALE GENOMIC DNA]</scope>
</reference>
<protein>
    <submittedName>
        <fullName evidence="2">LAQU0S11e04170g1_1</fullName>
    </submittedName>
</protein>
<accession>A0A0N7MM09</accession>
<evidence type="ECO:0000313" key="3">
    <source>
        <dbReference type="Proteomes" id="UP000236544"/>
    </source>
</evidence>
<evidence type="ECO:0000313" key="2">
    <source>
        <dbReference type="EMBL" id="CUS23782.1"/>
    </source>
</evidence>
<proteinExistence type="predicted"/>
<sequence>MSDARDFLRVTKNAGGRHIVSGALGFVIGVSLASFVAVRIVDRTRKELEWTDSMAELTRSVRKLETHVKSLEHDYAGRK</sequence>
<organism evidence="2 3">
    <name type="scientific">Lachancea quebecensis</name>
    <dbReference type="NCBI Taxonomy" id="1654605"/>
    <lineage>
        <taxon>Eukaryota</taxon>
        <taxon>Fungi</taxon>
        <taxon>Dikarya</taxon>
        <taxon>Ascomycota</taxon>
        <taxon>Saccharomycotina</taxon>
        <taxon>Saccharomycetes</taxon>
        <taxon>Saccharomycetales</taxon>
        <taxon>Saccharomycetaceae</taxon>
        <taxon>Lachancea</taxon>
    </lineage>
</organism>
<keyword evidence="1" id="KW-1133">Transmembrane helix</keyword>